<evidence type="ECO:0000256" key="3">
    <source>
        <dbReference type="ARBA" id="ARBA00034487"/>
    </source>
</evidence>
<proteinExistence type="inferred from homology"/>
<keyword evidence="2" id="KW-0949">S-adenosyl-L-methionine</keyword>
<dbReference type="Proteomes" id="UP000282323">
    <property type="component" value="Unassembled WGS sequence"/>
</dbReference>
<dbReference type="RefSeq" id="WP_124194650.1">
    <property type="nucleotide sequence ID" value="NZ_REGA01000003.1"/>
</dbReference>
<dbReference type="EMBL" id="REGA01000003">
    <property type="protein sequence ID" value="RQG96577.1"/>
    <property type="molecule type" value="Genomic_DNA"/>
</dbReference>
<evidence type="ECO:0000313" key="11">
    <source>
        <dbReference type="EMBL" id="RQG96577.1"/>
    </source>
</evidence>
<reference evidence="11 12" key="1">
    <citation type="submission" date="2018-10" db="EMBL/GenBank/DDBJ databases">
        <title>Natrarchaeobius chitinivorans gen. nov., sp. nov., and Natrarchaeobius haloalkaliphilus sp. nov., alkaliphilic, chitin-utilizing haloarchaea from hypersaline alkaline lakes.</title>
        <authorList>
            <person name="Sorokin D.Y."/>
            <person name="Elcheninov A.G."/>
            <person name="Kostrikina N.A."/>
            <person name="Bale N.J."/>
            <person name="Sinninghe Damste J.S."/>
            <person name="Khijniak T.V."/>
            <person name="Kublanov I.V."/>
            <person name="Toshchakov S.V."/>
        </authorList>
    </citation>
    <scope>NUCLEOTIDE SEQUENCE [LARGE SCALE GENOMIC DNA]</scope>
    <source>
        <strain evidence="11 12">AArcht4T</strain>
    </source>
</reference>
<dbReference type="InterPro" id="IPR026669">
    <property type="entry name" value="Arsenite_MeTrfase-like"/>
</dbReference>
<dbReference type="PANTHER" id="PTHR43675">
    <property type="entry name" value="ARSENITE METHYLTRANSFERASE"/>
    <property type="match status" value="1"/>
</dbReference>
<evidence type="ECO:0000256" key="9">
    <source>
        <dbReference type="SAM" id="MobiDB-lite"/>
    </source>
</evidence>
<dbReference type="Gene3D" id="3.40.50.150">
    <property type="entry name" value="Vaccinia Virus protein VP39"/>
    <property type="match status" value="1"/>
</dbReference>
<feature type="compositionally biased region" description="Low complexity" evidence="9">
    <location>
        <begin position="19"/>
        <end position="29"/>
    </location>
</feature>
<dbReference type="Pfam" id="PF13847">
    <property type="entry name" value="Methyltransf_31"/>
    <property type="match status" value="1"/>
</dbReference>
<dbReference type="SUPFAM" id="SSF53335">
    <property type="entry name" value="S-adenosyl-L-methionine-dependent methyltransferases"/>
    <property type="match status" value="1"/>
</dbReference>
<dbReference type="OrthoDB" id="57427at2157"/>
<keyword evidence="11" id="KW-0489">Methyltransferase</keyword>
<name>A0A3N6M3R1_NATCH</name>
<comment type="catalytic activity">
    <reaction evidence="8">
        <text>arsenic triglutathione + 3 [thioredoxin]-dithiol + 3 S-adenosyl-L-methionine = trimethylarsine + 3 [thioredoxin]-disulfide + 3 glutathione + 3 S-adenosyl-L-homocysteine + 3 H(+)</text>
        <dbReference type="Rhea" id="RHEA:69432"/>
        <dbReference type="Rhea" id="RHEA-COMP:10698"/>
        <dbReference type="Rhea" id="RHEA-COMP:10700"/>
        <dbReference type="ChEBI" id="CHEBI:15378"/>
        <dbReference type="ChEBI" id="CHEBI:27130"/>
        <dbReference type="ChEBI" id="CHEBI:29950"/>
        <dbReference type="ChEBI" id="CHEBI:50058"/>
        <dbReference type="ChEBI" id="CHEBI:57856"/>
        <dbReference type="ChEBI" id="CHEBI:57925"/>
        <dbReference type="ChEBI" id="CHEBI:59789"/>
        <dbReference type="ChEBI" id="CHEBI:183640"/>
        <dbReference type="EC" id="2.1.1.137"/>
    </reaction>
</comment>
<gene>
    <name evidence="11" type="ORF">EA473_05555</name>
</gene>
<accession>A0A3N6M3R1</accession>
<keyword evidence="1 11" id="KW-0808">Transferase</keyword>
<comment type="caution">
    <text evidence="11">The sequence shown here is derived from an EMBL/GenBank/DDBJ whole genome shotgun (WGS) entry which is preliminary data.</text>
</comment>
<evidence type="ECO:0000256" key="1">
    <source>
        <dbReference type="ARBA" id="ARBA00022679"/>
    </source>
</evidence>
<evidence type="ECO:0000256" key="7">
    <source>
        <dbReference type="ARBA" id="ARBA00047943"/>
    </source>
</evidence>
<dbReference type="GO" id="GO:0030791">
    <property type="term" value="F:arsenite methyltransferase activity"/>
    <property type="evidence" value="ECO:0007669"/>
    <property type="project" value="UniProtKB-EC"/>
</dbReference>
<dbReference type="NCBIfam" id="NF008823">
    <property type="entry name" value="PRK11873.1"/>
    <property type="match status" value="1"/>
</dbReference>
<dbReference type="PANTHER" id="PTHR43675:SF8">
    <property type="entry name" value="ARSENITE METHYLTRANSFERASE"/>
    <property type="match status" value="1"/>
</dbReference>
<protein>
    <recommendedName>
        <fullName evidence="5">Arsenite methyltransferase</fullName>
        <ecNumber evidence="4">2.1.1.137</ecNumber>
    </recommendedName>
</protein>
<evidence type="ECO:0000313" key="12">
    <source>
        <dbReference type="Proteomes" id="UP000282323"/>
    </source>
</evidence>
<comment type="similarity">
    <text evidence="3">Belongs to the methyltransferase superfamily. Arsenite methyltransferase family.</text>
</comment>
<evidence type="ECO:0000256" key="2">
    <source>
        <dbReference type="ARBA" id="ARBA00022691"/>
    </source>
</evidence>
<dbReference type="InterPro" id="IPR025714">
    <property type="entry name" value="Methyltranfer_dom"/>
</dbReference>
<feature type="compositionally biased region" description="Basic and acidic residues" evidence="9">
    <location>
        <begin position="35"/>
        <end position="46"/>
    </location>
</feature>
<feature type="region of interest" description="Disordered" evidence="9">
    <location>
        <begin position="1"/>
        <end position="75"/>
    </location>
</feature>
<dbReference type="CDD" id="cd02440">
    <property type="entry name" value="AdoMet_MTases"/>
    <property type="match status" value="1"/>
</dbReference>
<dbReference type="InterPro" id="IPR029063">
    <property type="entry name" value="SAM-dependent_MTases_sf"/>
</dbReference>
<sequence length="284" mass="29432">MTDHTAPTCDTSTDDTSTDDTSNRTNADSDVTDGTPDRRAHVREEYGDVAAGEGGCCGSATAENDGGGVTADPSRATALGYDPDDLAQAPDGANLGLGCGNPDAMSALESGETVLDLGSGGGFDCFVAAREVGPDGHVIGVDMTPEMLERARENAAESEFDHVEFRLGEIEHLPVADASVDTIVSNCVVNLSPNKPQVFAEADRVLRPGGSLSISDLVATGPLPPEVRNDPDAIAECVGDAARVTDIESWLAEAGFVDVTVTEEGEWSDDLPIVSALIEARKPT</sequence>
<evidence type="ECO:0000256" key="5">
    <source>
        <dbReference type="ARBA" id="ARBA00034545"/>
    </source>
</evidence>
<evidence type="ECO:0000256" key="8">
    <source>
        <dbReference type="ARBA" id="ARBA00048428"/>
    </source>
</evidence>
<evidence type="ECO:0000259" key="10">
    <source>
        <dbReference type="Pfam" id="PF13847"/>
    </source>
</evidence>
<evidence type="ECO:0000256" key="6">
    <source>
        <dbReference type="ARBA" id="ARBA00047941"/>
    </source>
</evidence>
<comment type="catalytic activity">
    <reaction evidence="7">
        <text>arsenic triglutathione + 2 [thioredoxin]-dithiol + 2 S-adenosyl-L-methionine + H2O = dimethylarsinous acid + 2 [thioredoxin]-disulfide + 3 glutathione + 2 S-adenosyl-L-homocysteine + 2 H(+)</text>
        <dbReference type="Rhea" id="RHEA:69464"/>
        <dbReference type="Rhea" id="RHEA-COMP:10698"/>
        <dbReference type="Rhea" id="RHEA-COMP:10700"/>
        <dbReference type="ChEBI" id="CHEBI:15377"/>
        <dbReference type="ChEBI" id="CHEBI:15378"/>
        <dbReference type="ChEBI" id="CHEBI:23808"/>
        <dbReference type="ChEBI" id="CHEBI:29950"/>
        <dbReference type="ChEBI" id="CHEBI:50058"/>
        <dbReference type="ChEBI" id="CHEBI:57856"/>
        <dbReference type="ChEBI" id="CHEBI:57925"/>
        <dbReference type="ChEBI" id="CHEBI:59789"/>
        <dbReference type="ChEBI" id="CHEBI:183640"/>
        <dbReference type="EC" id="2.1.1.137"/>
    </reaction>
</comment>
<organism evidence="11 12">
    <name type="scientific">Natrarchaeobius chitinivorans</name>
    <dbReference type="NCBI Taxonomy" id="1679083"/>
    <lineage>
        <taxon>Archaea</taxon>
        <taxon>Methanobacteriati</taxon>
        <taxon>Methanobacteriota</taxon>
        <taxon>Stenosarchaea group</taxon>
        <taxon>Halobacteria</taxon>
        <taxon>Halobacteriales</taxon>
        <taxon>Natrialbaceae</taxon>
        <taxon>Natrarchaeobius</taxon>
    </lineage>
</organism>
<dbReference type="GO" id="GO:0032259">
    <property type="term" value="P:methylation"/>
    <property type="evidence" value="ECO:0007669"/>
    <property type="project" value="UniProtKB-KW"/>
</dbReference>
<dbReference type="AlphaFoldDB" id="A0A3N6M3R1"/>
<dbReference type="EC" id="2.1.1.137" evidence="4"/>
<evidence type="ECO:0000256" key="4">
    <source>
        <dbReference type="ARBA" id="ARBA00034521"/>
    </source>
</evidence>
<feature type="domain" description="Methyltransferase" evidence="10">
    <location>
        <begin position="109"/>
        <end position="255"/>
    </location>
</feature>
<keyword evidence="12" id="KW-1185">Reference proteome</keyword>
<comment type="catalytic activity">
    <reaction evidence="6">
        <text>arsenic triglutathione + [thioredoxin]-dithiol + S-adenosyl-L-methionine + 2 H2O = methylarsonous acid + [thioredoxin]-disulfide + 3 glutathione + S-adenosyl-L-homocysteine + H(+)</text>
        <dbReference type="Rhea" id="RHEA:69460"/>
        <dbReference type="Rhea" id="RHEA-COMP:10698"/>
        <dbReference type="Rhea" id="RHEA-COMP:10700"/>
        <dbReference type="ChEBI" id="CHEBI:15377"/>
        <dbReference type="ChEBI" id="CHEBI:15378"/>
        <dbReference type="ChEBI" id="CHEBI:17826"/>
        <dbReference type="ChEBI" id="CHEBI:29950"/>
        <dbReference type="ChEBI" id="CHEBI:50058"/>
        <dbReference type="ChEBI" id="CHEBI:57856"/>
        <dbReference type="ChEBI" id="CHEBI:57925"/>
        <dbReference type="ChEBI" id="CHEBI:59789"/>
        <dbReference type="ChEBI" id="CHEBI:183640"/>
        <dbReference type="EC" id="2.1.1.137"/>
    </reaction>
</comment>